<evidence type="ECO:0000313" key="6">
    <source>
        <dbReference type="Proteomes" id="UP000580839"/>
    </source>
</evidence>
<dbReference type="PANTHER" id="PTHR30097:SF15">
    <property type="entry name" value="CATION EFFLUX SYSTEM PROTEIN CUSB"/>
    <property type="match status" value="1"/>
</dbReference>
<keyword evidence="2" id="KW-1133">Transmembrane helix</keyword>
<name>A0A849SLM8_UNCEI</name>
<evidence type="ECO:0000259" key="4">
    <source>
        <dbReference type="Pfam" id="PF25954"/>
    </source>
</evidence>
<sequence length="501" mass="52208">MNLALMRAVIGAALLATTLATPSAAAPEHAPAPGTPVNRHTLNAVSEQFELVIANDPLRPGKISRLDFYLSDFATNEPLPGARLEVAYRARGGDGPLWSGQAEATPSPGTYSAPWPAADTGAYVVFVTLEARGRRGEFALAGLEVAAATADPAAASASTESRASRWAWWLAVIPIALMVGWLARRRSAPALLAIGLLAQLPPGPWAAGEAHAHEGHDDATTLAPGAPLGPGAVVQLPKPSQFLIGVRTRPVRFAPVRPQISVLGRVAPRGGAALEMTAPQGGRVQFDGGRTPVIGQRLRAGERIGELLVVDALPLRAAIGGVVTEVFVVHGQAVQPGQKLLALLDPAVVWVHADIFQADLAHVARSTRAHVTSGSAPERVFEGRRVAIGATEGEVPGAVEAWFEVPNPGGALRVGAVAEVAIEYGEPQSLATLPREALHERQGRTYVFVHTAPERFAAREVSVVSRLGDQVAVRGSLLPGDRVAISGVAALAASPVVALEH</sequence>
<reference evidence="5 6" key="1">
    <citation type="submission" date="2020-04" db="EMBL/GenBank/DDBJ databases">
        <title>Metagenomic profiling of ammonia- and methane-oxidizing microorganisms in a Dutch drinking water treatment plant.</title>
        <authorList>
            <person name="Poghosyan L."/>
            <person name="Leucker S."/>
        </authorList>
    </citation>
    <scope>NUCLEOTIDE SEQUENCE [LARGE SCALE GENOMIC DNA]</scope>
    <source>
        <strain evidence="5">S-RSF-IL-03</strain>
    </source>
</reference>
<evidence type="ECO:0000256" key="1">
    <source>
        <dbReference type="ARBA" id="ARBA00022448"/>
    </source>
</evidence>
<dbReference type="GO" id="GO:0015679">
    <property type="term" value="P:plasma membrane copper ion transport"/>
    <property type="evidence" value="ECO:0007669"/>
    <property type="project" value="TreeGrafter"/>
</dbReference>
<keyword evidence="3" id="KW-0732">Signal</keyword>
<keyword evidence="2" id="KW-0472">Membrane</keyword>
<evidence type="ECO:0000256" key="3">
    <source>
        <dbReference type="SAM" id="SignalP"/>
    </source>
</evidence>
<evidence type="ECO:0000256" key="2">
    <source>
        <dbReference type="SAM" id="Phobius"/>
    </source>
</evidence>
<feature type="domain" description="CusB-like beta-barrel" evidence="4">
    <location>
        <begin position="349"/>
        <end position="422"/>
    </location>
</feature>
<dbReference type="GO" id="GO:0060003">
    <property type="term" value="P:copper ion export"/>
    <property type="evidence" value="ECO:0007669"/>
    <property type="project" value="TreeGrafter"/>
</dbReference>
<comment type="caution">
    <text evidence="5">The sequence shown here is derived from an EMBL/GenBank/DDBJ whole genome shotgun (WGS) entry which is preliminary data.</text>
</comment>
<dbReference type="EMBL" id="JABFRW010000014">
    <property type="protein sequence ID" value="NOT32805.1"/>
    <property type="molecule type" value="Genomic_DNA"/>
</dbReference>
<dbReference type="InterPro" id="IPR058792">
    <property type="entry name" value="Beta-barrel_RND_2"/>
</dbReference>
<dbReference type="AlphaFoldDB" id="A0A849SLM8"/>
<feature type="signal peptide" evidence="3">
    <location>
        <begin position="1"/>
        <end position="25"/>
    </location>
</feature>
<dbReference type="GO" id="GO:0030313">
    <property type="term" value="C:cell envelope"/>
    <property type="evidence" value="ECO:0007669"/>
    <property type="project" value="TreeGrafter"/>
</dbReference>
<organism evidence="5 6">
    <name type="scientific">Eiseniibacteriota bacterium</name>
    <dbReference type="NCBI Taxonomy" id="2212470"/>
    <lineage>
        <taxon>Bacteria</taxon>
        <taxon>Candidatus Eiseniibacteriota</taxon>
    </lineage>
</organism>
<accession>A0A849SLM8</accession>
<dbReference type="Pfam" id="PF25954">
    <property type="entry name" value="Beta-barrel_RND_2"/>
    <property type="match status" value="1"/>
</dbReference>
<keyword evidence="2" id="KW-0812">Transmembrane</keyword>
<keyword evidence="1" id="KW-0813">Transport</keyword>
<protein>
    <submittedName>
        <fullName evidence="5">HlyD family efflux transporter periplasmic adaptor subunit</fullName>
    </submittedName>
</protein>
<gene>
    <name evidence="5" type="ORF">HOP12_01410</name>
</gene>
<dbReference type="Gene3D" id="2.40.30.170">
    <property type="match status" value="1"/>
</dbReference>
<feature type="chain" id="PRO_5032499772" evidence="3">
    <location>
        <begin position="26"/>
        <end position="501"/>
    </location>
</feature>
<dbReference type="PANTHER" id="PTHR30097">
    <property type="entry name" value="CATION EFFLUX SYSTEM PROTEIN CUSB"/>
    <property type="match status" value="1"/>
</dbReference>
<dbReference type="InterPro" id="IPR051909">
    <property type="entry name" value="MFP_Cation_Efflux"/>
</dbReference>
<dbReference type="Gene3D" id="2.40.420.20">
    <property type="match status" value="1"/>
</dbReference>
<feature type="transmembrane region" description="Helical" evidence="2">
    <location>
        <begin position="166"/>
        <end position="183"/>
    </location>
</feature>
<dbReference type="Proteomes" id="UP000580839">
    <property type="component" value="Unassembled WGS sequence"/>
</dbReference>
<evidence type="ECO:0000313" key="5">
    <source>
        <dbReference type="EMBL" id="NOT32805.1"/>
    </source>
</evidence>
<proteinExistence type="predicted"/>